<keyword evidence="1" id="KW-0175">Coiled coil</keyword>
<accession>A0A2T0YRH9</accession>
<evidence type="ECO:0000313" key="4">
    <source>
        <dbReference type="Proteomes" id="UP000238217"/>
    </source>
</evidence>
<dbReference type="AlphaFoldDB" id="A0A2T0YRH9"/>
<sequence>MVEHRRIAAAVFVILLGTAASAGCASETPEENTDAACSSVEELGSAVEEAQIELDEDSTVEEVRAQRDNLEEKVQAALEDLGDVQQDRVDELDEAYQQLTSSVENLEDDATVTEAVQSIQEEVAAIGDARGGVWEELSCEDPAE</sequence>
<dbReference type="EMBL" id="PVTY01000004">
    <property type="protein sequence ID" value="PRZ17819.1"/>
    <property type="molecule type" value="Genomic_DNA"/>
</dbReference>
<comment type="caution">
    <text evidence="3">The sequence shown here is derived from an EMBL/GenBank/DDBJ whole genome shotgun (WGS) entry which is preliminary data.</text>
</comment>
<dbReference type="RefSeq" id="WP_106122287.1">
    <property type="nucleotide sequence ID" value="NZ_PVTY01000004.1"/>
</dbReference>
<dbReference type="OrthoDB" id="4944394at2"/>
<protein>
    <submittedName>
        <fullName evidence="3">Uncharacterized protein</fullName>
    </submittedName>
</protein>
<keyword evidence="2" id="KW-0732">Signal</keyword>
<keyword evidence="4" id="KW-1185">Reference proteome</keyword>
<feature type="coiled-coil region" evidence="1">
    <location>
        <begin position="60"/>
        <end position="109"/>
    </location>
</feature>
<evidence type="ECO:0000313" key="3">
    <source>
        <dbReference type="EMBL" id="PRZ17819.1"/>
    </source>
</evidence>
<dbReference type="Proteomes" id="UP000238217">
    <property type="component" value="Unassembled WGS sequence"/>
</dbReference>
<feature type="signal peptide" evidence="2">
    <location>
        <begin position="1"/>
        <end position="22"/>
    </location>
</feature>
<dbReference type="PROSITE" id="PS51257">
    <property type="entry name" value="PROKAR_LIPOPROTEIN"/>
    <property type="match status" value="1"/>
</dbReference>
<feature type="chain" id="PRO_5038469790" evidence="2">
    <location>
        <begin position="23"/>
        <end position="144"/>
    </location>
</feature>
<proteinExistence type="predicted"/>
<evidence type="ECO:0000256" key="2">
    <source>
        <dbReference type="SAM" id="SignalP"/>
    </source>
</evidence>
<gene>
    <name evidence="3" type="ORF">BCL67_104172</name>
</gene>
<name>A0A2T0YRH9_9MICC</name>
<evidence type="ECO:0000256" key="1">
    <source>
        <dbReference type="SAM" id="Coils"/>
    </source>
</evidence>
<organism evidence="3 4">
    <name type="scientific">Nesterenkonia sandarakina</name>
    <dbReference type="NCBI Taxonomy" id="272918"/>
    <lineage>
        <taxon>Bacteria</taxon>
        <taxon>Bacillati</taxon>
        <taxon>Actinomycetota</taxon>
        <taxon>Actinomycetes</taxon>
        <taxon>Micrococcales</taxon>
        <taxon>Micrococcaceae</taxon>
        <taxon>Nesterenkonia</taxon>
    </lineage>
</organism>
<reference evidence="3 4" key="1">
    <citation type="submission" date="2018-03" db="EMBL/GenBank/DDBJ databases">
        <title>Comparative analysis of microorganisms from saline springs in Andes Mountain Range, Colombia.</title>
        <authorList>
            <person name="Rubin E."/>
        </authorList>
    </citation>
    <scope>NUCLEOTIDE SEQUENCE [LARGE SCALE GENOMIC DNA]</scope>
    <source>
        <strain evidence="3 4">CG 35</strain>
    </source>
</reference>